<evidence type="ECO:0000313" key="2">
    <source>
        <dbReference type="EMBL" id="QTC86418.1"/>
    </source>
</evidence>
<dbReference type="InterPro" id="IPR007627">
    <property type="entry name" value="RNA_pol_sigma70_r2"/>
</dbReference>
<dbReference type="RefSeq" id="WP_207821760.1">
    <property type="nucleotide sequence ID" value="NZ_CP062006.1"/>
</dbReference>
<dbReference type="EMBL" id="CP062006">
    <property type="protein sequence ID" value="QTC86418.1"/>
    <property type="molecule type" value="Genomic_DNA"/>
</dbReference>
<proteinExistence type="predicted"/>
<dbReference type="Proteomes" id="UP000663942">
    <property type="component" value="Chromosome"/>
</dbReference>
<dbReference type="Pfam" id="PF04542">
    <property type="entry name" value="Sigma70_r2"/>
    <property type="match status" value="1"/>
</dbReference>
<dbReference type="SUPFAM" id="SSF88946">
    <property type="entry name" value="Sigma2 domain of RNA polymerase sigma factors"/>
    <property type="match status" value="1"/>
</dbReference>
<organism evidence="2 3">
    <name type="scientific">Brevundimonas pondensis</name>
    <dbReference type="NCBI Taxonomy" id="2774189"/>
    <lineage>
        <taxon>Bacteria</taxon>
        <taxon>Pseudomonadati</taxon>
        <taxon>Pseudomonadota</taxon>
        <taxon>Alphaproteobacteria</taxon>
        <taxon>Caulobacterales</taxon>
        <taxon>Caulobacteraceae</taxon>
        <taxon>Brevundimonas</taxon>
    </lineage>
</organism>
<sequence length="119" mass="13136">MSDGLDKLQPDAPMTLDGLHGRYAAWFRARLVRRYGAHDAEDILQEAWLRLASYQGLAGIRHPKAFLLRVASNLALGQADIQALEAALSRYHHRRMEAAALLVLEATAGDPPDRHGDPS</sequence>
<name>A0ABX7SIZ6_9CAUL</name>
<gene>
    <name evidence="2" type="ORF">IFE19_09570</name>
</gene>
<dbReference type="InterPro" id="IPR013325">
    <property type="entry name" value="RNA_pol_sigma_r2"/>
</dbReference>
<keyword evidence="3" id="KW-1185">Reference proteome</keyword>
<reference evidence="2 3" key="1">
    <citation type="submission" date="2020-09" db="EMBL/GenBank/DDBJ databases">
        <title>Brevundimonas sp. LVF1 isolated from an oligotrophic pond in Goettingen, Germany.</title>
        <authorList>
            <person name="Friedrich I."/>
            <person name="Klassen A."/>
            <person name="Neubauer H."/>
            <person name="Schneider D."/>
            <person name="Hertel R."/>
            <person name="Daniel R."/>
        </authorList>
    </citation>
    <scope>NUCLEOTIDE SEQUENCE [LARGE SCALE GENOMIC DNA]</scope>
    <source>
        <strain evidence="2 3">LVF1</strain>
    </source>
</reference>
<feature type="domain" description="RNA polymerase sigma-70 region 2" evidence="1">
    <location>
        <begin position="23"/>
        <end position="76"/>
    </location>
</feature>
<dbReference type="Gene3D" id="1.10.1740.10">
    <property type="match status" value="1"/>
</dbReference>
<evidence type="ECO:0000313" key="3">
    <source>
        <dbReference type="Proteomes" id="UP000663942"/>
    </source>
</evidence>
<accession>A0ABX7SIZ6</accession>
<evidence type="ECO:0000259" key="1">
    <source>
        <dbReference type="Pfam" id="PF04542"/>
    </source>
</evidence>
<protein>
    <recommendedName>
        <fullName evidence="1">RNA polymerase sigma-70 region 2 domain-containing protein</fullName>
    </recommendedName>
</protein>